<dbReference type="PANTHER" id="PTHR30024:SF47">
    <property type="entry name" value="TAURINE-BINDING PERIPLASMIC PROTEIN"/>
    <property type="match status" value="1"/>
</dbReference>
<dbReference type="InterPro" id="IPR015168">
    <property type="entry name" value="SsuA/THI5"/>
</dbReference>
<evidence type="ECO:0000256" key="2">
    <source>
        <dbReference type="ARBA" id="ARBA00010742"/>
    </source>
</evidence>
<feature type="domain" description="SsuA/THI5-like" evidence="5">
    <location>
        <begin position="57"/>
        <end position="259"/>
    </location>
</feature>
<keyword evidence="3 4" id="KW-0732">Signal</keyword>
<dbReference type="EMBL" id="JACHWR010000002">
    <property type="protein sequence ID" value="MBB3042588.1"/>
    <property type="molecule type" value="Genomic_DNA"/>
</dbReference>
<evidence type="ECO:0000313" key="7">
    <source>
        <dbReference type="Proteomes" id="UP000589626"/>
    </source>
</evidence>
<protein>
    <submittedName>
        <fullName evidence="6">ABC-type nitrate/sulfonate/bicarbonate transport system substrate-binding protein</fullName>
    </submittedName>
</protein>
<comment type="similarity">
    <text evidence="2">Belongs to the bacterial solute-binding protein SsuA/TauA family.</text>
</comment>
<gene>
    <name evidence="6" type="ORF">FHU40_002406</name>
</gene>
<dbReference type="PROSITE" id="PS51257">
    <property type="entry name" value="PROKAR_LIPOPROTEIN"/>
    <property type="match status" value="1"/>
</dbReference>
<comment type="caution">
    <text evidence="6">The sequence shown here is derived from an EMBL/GenBank/DDBJ whole genome shotgun (WGS) entry which is preliminary data.</text>
</comment>
<dbReference type="Proteomes" id="UP000589626">
    <property type="component" value="Unassembled WGS sequence"/>
</dbReference>
<keyword evidence="7" id="KW-1185">Reference proteome</keyword>
<evidence type="ECO:0000259" key="5">
    <source>
        <dbReference type="Pfam" id="PF09084"/>
    </source>
</evidence>
<dbReference type="SUPFAM" id="SSF53850">
    <property type="entry name" value="Periplasmic binding protein-like II"/>
    <property type="match status" value="1"/>
</dbReference>
<evidence type="ECO:0000256" key="1">
    <source>
        <dbReference type="ARBA" id="ARBA00004418"/>
    </source>
</evidence>
<comment type="subcellular location">
    <subcellularLocation>
        <location evidence="1">Periplasm</location>
    </subcellularLocation>
</comment>
<dbReference type="Gene3D" id="3.40.190.10">
    <property type="entry name" value="Periplasmic binding protein-like II"/>
    <property type="match status" value="2"/>
</dbReference>
<feature type="chain" id="PRO_5039072677" evidence="4">
    <location>
        <begin position="22"/>
        <end position="327"/>
    </location>
</feature>
<dbReference type="AlphaFoldDB" id="A0A7W4Z177"/>
<evidence type="ECO:0000256" key="4">
    <source>
        <dbReference type="SAM" id="SignalP"/>
    </source>
</evidence>
<dbReference type="Pfam" id="PF09084">
    <property type="entry name" value="NMT1"/>
    <property type="match status" value="1"/>
</dbReference>
<organism evidence="6 7">
    <name type="scientific">Nocardioides soli</name>
    <dbReference type="NCBI Taxonomy" id="1036020"/>
    <lineage>
        <taxon>Bacteria</taxon>
        <taxon>Bacillati</taxon>
        <taxon>Actinomycetota</taxon>
        <taxon>Actinomycetes</taxon>
        <taxon>Propionibacteriales</taxon>
        <taxon>Nocardioidaceae</taxon>
        <taxon>Nocardioides</taxon>
    </lineage>
</organism>
<accession>A0A7W4Z177</accession>
<evidence type="ECO:0000313" key="6">
    <source>
        <dbReference type="EMBL" id="MBB3042588.1"/>
    </source>
</evidence>
<dbReference type="GO" id="GO:0042597">
    <property type="term" value="C:periplasmic space"/>
    <property type="evidence" value="ECO:0007669"/>
    <property type="project" value="UniProtKB-SubCell"/>
</dbReference>
<proteinExistence type="inferred from homology"/>
<name>A0A7W4Z177_9ACTN</name>
<feature type="signal peptide" evidence="4">
    <location>
        <begin position="1"/>
        <end position="21"/>
    </location>
</feature>
<dbReference type="RefSeq" id="WP_183592538.1">
    <property type="nucleotide sequence ID" value="NZ_JACHWR010000002.1"/>
</dbReference>
<sequence>MGARRKAAIAGSLGLAMLLVAACGGGDDGGESSDGTPTVRLIVSEGDSLPFIGAEAGAALGVWDDKGINVKIIDGTSSTVGPSIASGNAEIGLGTGVKAASDIIAGLDATLTAGDVLPWDQYVIASPDAGASKPEDLKGKKFGISSFGSAGHFATLTVAKNLGWSESDYEVVPLGNLEGLLGALRSGTIDAFIWSIETVLTAENEGFGENLGSVADLVGPNAFEAFLVSNKYAKEHPENVKAFFEGYFEAVEKLQADPDWVKKFVVDEWKKDPEVADEAVDLLLPILSTDGEIPQENLEGLADAVHTTVEGIGDFDITSIYSYWKDL</sequence>
<dbReference type="PANTHER" id="PTHR30024">
    <property type="entry name" value="ALIPHATIC SULFONATES-BINDING PROTEIN-RELATED"/>
    <property type="match status" value="1"/>
</dbReference>
<evidence type="ECO:0000256" key="3">
    <source>
        <dbReference type="ARBA" id="ARBA00022729"/>
    </source>
</evidence>
<reference evidence="6 7" key="1">
    <citation type="submission" date="2020-08" db="EMBL/GenBank/DDBJ databases">
        <title>Sequencing the genomes of 1000 actinobacteria strains.</title>
        <authorList>
            <person name="Klenk H.-P."/>
        </authorList>
    </citation>
    <scope>NUCLEOTIDE SEQUENCE [LARGE SCALE GENOMIC DNA]</scope>
    <source>
        <strain evidence="6 7">DSM 105498</strain>
    </source>
</reference>